<dbReference type="Proteomes" id="UP000282211">
    <property type="component" value="Unassembled WGS sequence"/>
</dbReference>
<dbReference type="InterPro" id="IPR036182">
    <property type="entry name" value="PCuAC_sf"/>
</dbReference>
<dbReference type="Gene3D" id="2.60.40.1890">
    <property type="entry name" value="PCu(A)C copper chaperone"/>
    <property type="match status" value="1"/>
</dbReference>
<dbReference type="AlphaFoldDB" id="A0A420WEV1"/>
<evidence type="ECO:0000313" key="3">
    <source>
        <dbReference type="Proteomes" id="UP000282211"/>
    </source>
</evidence>
<dbReference type="PROSITE" id="PS51257">
    <property type="entry name" value="PROKAR_LIPOPROTEIN"/>
    <property type="match status" value="1"/>
</dbReference>
<dbReference type="PANTHER" id="PTHR36302">
    <property type="entry name" value="BLR7088 PROTEIN"/>
    <property type="match status" value="1"/>
</dbReference>
<evidence type="ECO:0008006" key="4">
    <source>
        <dbReference type="Google" id="ProtNLM"/>
    </source>
</evidence>
<gene>
    <name evidence="2" type="ORF">DES40_2309</name>
</gene>
<accession>A0A420WEV1</accession>
<proteinExistence type="predicted"/>
<dbReference type="PANTHER" id="PTHR36302:SF1">
    <property type="entry name" value="COPPER CHAPERONE PCU(A)C"/>
    <property type="match status" value="1"/>
</dbReference>
<name>A0A420WEV1_9PROT</name>
<keyword evidence="3" id="KW-1185">Reference proteome</keyword>
<comment type="caution">
    <text evidence="2">The sequence shown here is derived from an EMBL/GenBank/DDBJ whole genome shotgun (WGS) entry which is preliminary data.</text>
</comment>
<sequence length="177" mass="18794">MKHIFLAASALTLIACGNASHTHDEASSDPVMNQHADKGIEVSAAYVMPPFPGRDTAAGFFEITNHGPDDRLISASSPISDAVEIHTHSDDGGVMKMRRIDGVDIAQGETLVFRPGSYHLMMFGAVIPEDAEDVALTLTYENAQPVTLIVPIGEPETASEGSHDKMHGSHGEHGSGH</sequence>
<dbReference type="InterPro" id="IPR058248">
    <property type="entry name" value="Lxx211020-like"/>
</dbReference>
<feature type="region of interest" description="Disordered" evidence="1">
    <location>
        <begin position="155"/>
        <end position="177"/>
    </location>
</feature>
<organism evidence="2 3">
    <name type="scientific">Litorimonas taeanensis</name>
    <dbReference type="NCBI Taxonomy" id="568099"/>
    <lineage>
        <taxon>Bacteria</taxon>
        <taxon>Pseudomonadati</taxon>
        <taxon>Pseudomonadota</taxon>
        <taxon>Alphaproteobacteria</taxon>
        <taxon>Maricaulales</taxon>
        <taxon>Robiginitomaculaceae</taxon>
    </lineage>
</organism>
<feature type="compositionally biased region" description="Basic and acidic residues" evidence="1">
    <location>
        <begin position="161"/>
        <end position="177"/>
    </location>
</feature>
<protein>
    <recommendedName>
        <fullName evidence="4">Copper(I)-binding protein</fullName>
    </recommendedName>
</protein>
<reference evidence="2 3" key="1">
    <citation type="submission" date="2018-10" db="EMBL/GenBank/DDBJ databases">
        <title>Genomic Encyclopedia of Type Strains, Phase IV (KMG-IV): sequencing the most valuable type-strain genomes for metagenomic binning, comparative biology and taxonomic classification.</title>
        <authorList>
            <person name="Goeker M."/>
        </authorList>
    </citation>
    <scope>NUCLEOTIDE SEQUENCE [LARGE SCALE GENOMIC DNA]</scope>
    <source>
        <strain evidence="2 3">DSM 22008</strain>
    </source>
</reference>
<dbReference type="EMBL" id="RBII01000002">
    <property type="protein sequence ID" value="RKQ69508.1"/>
    <property type="molecule type" value="Genomic_DNA"/>
</dbReference>
<dbReference type="SUPFAM" id="SSF110087">
    <property type="entry name" value="DR1885-like metal-binding protein"/>
    <property type="match status" value="1"/>
</dbReference>
<dbReference type="InParanoid" id="A0A420WEV1"/>
<dbReference type="InterPro" id="IPR007410">
    <property type="entry name" value="LpqE-like"/>
</dbReference>
<evidence type="ECO:0000256" key="1">
    <source>
        <dbReference type="SAM" id="MobiDB-lite"/>
    </source>
</evidence>
<evidence type="ECO:0000313" key="2">
    <source>
        <dbReference type="EMBL" id="RKQ69508.1"/>
    </source>
</evidence>
<dbReference type="RefSeq" id="WP_170144976.1">
    <property type="nucleotide sequence ID" value="NZ_RBII01000002.1"/>
</dbReference>
<dbReference type="Pfam" id="PF04314">
    <property type="entry name" value="PCuAC"/>
    <property type="match status" value="1"/>
</dbReference>